<gene>
    <name evidence="3" type="ORF">AWT59_0867</name>
</gene>
<evidence type="ECO:0000259" key="2">
    <source>
        <dbReference type="Pfam" id="PF12969"/>
    </source>
</evidence>
<organism evidence="3 4">
    <name type="scientific">Candidatus Gallionella acididurans</name>
    <dbReference type="NCBI Taxonomy" id="1796491"/>
    <lineage>
        <taxon>Bacteria</taxon>
        <taxon>Pseudomonadati</taxon>
        <taxon>Pseudomonadota</taxon>
        <taxon>Betaproteobacteria</taxon>
        <taxon>Nitrosomonadales</taxon>
        <taxon>Gallionellaceae</taxon>
        <taxon>Gallionella</taxon>
    </lineage>
</organism>
<dbReference type="Gene3D" id="2.60.40.3140">
    <property type="match status" value="1"/>
</dbReference>
<sequence length="601" mass="67455">MCLQGQRKKHRGVPGLLALVASILLIPFFHANAEGIPAAKTGMPKAFKEYHVHYDVNADGTYTETGEIEMSVLNQQGVVRSKNIPVGMRNSAMGKKRDVEILTAYTLKKNGEHIQAVLSGSADAAGAGASDPAQMPAYIRTQLKFITFQQVEVGDTLVYSYKVIQKEPMAPPHNVVLNELFPRYMAYDDAVVSLTAPAFLHLRIKTVGVPKADDSSTTDTQKLVWKYQNKQPEPIAAGTDPRLQPPSSSTPRIHISSFKDDDEEMEAFREHAPGMAFFPVSQKHKGCNVSEGLPDDGPDALQAYSEVVKDYFWHDDALLDGIANAWMNPECVWDDGRPMMTALDTGYEAAYDGQPDWSASLSRVDDLKKKYPGKAFVALADADYWVSYAWNARGGGFASSVTPDGWRLFKERMETAEKVLNDAKPYASQMPSWYNKMIIIQSALDRPAEERDKMFLDGARKYKTYYPTYFTMLRFLSPKWGGSWGTVDNLVKWSVDNTKETDGNSMYARLYWYASGDFPAGRLFKETHATWPKMKQGFEDLMARHPKSKWNLNNFARFACLANDQSTFLKLRNQMGKDVIEAAWPPNTSLDLCETKFGYSQ</sequence>
<comment type="caution">
    <text evidence="3">The sequence shown here is derived from an EMBL/GenBank/DDBJ whole genome shotgun (WGS) entry which is preliminary data.</text>
</comment>
<protein>
    <recommendedName>
        <fullName evidence="2">DUF3857 domain-containing protein</fullName>
    </recommendedName>
</protein>
<feature type="domain" description="DUF3857" evidence="2">
    <location>
        <begin position="59"/>
        <end position="231"/>
    </location>
</feature>
<dbReference type="Pfam" id="PF12969">
    <property type="entry name" value="DUF3857"/>
    <property type="match status" value="1"/>
</dbReference>
<reference evidence="3 4" key="2">
    <citation type="submission" date="2016-03" db="EMBL/GenBank/DDBJ databases">
        <title>New uncultured bacterium of the family Gallionellaceae from acid mine drainage: description and reconstruction of genome based on metagenomic analysis of microbial community.</title>
        <authorList>
            <person name="Kadnikov V."/>
            <person name="Ivasenko D."/>
            <person name="Beletsky A."/>
            <person name="Mardanov A."/>
            <person name="Danilova E."/>
            <person name="Pimenov N."/>
            <person name="Karnachuk O."/>
            <person name="Ravin N."/>
        </authorList>
    </citation>
    <scope>NUCLEOTIDE SEQUENCE [LARGE SCALE GENOMIC DNA]</scope>
    <source>
        <strain evidence="3">ShG14-8</strain>
    </source>
</reference>
<evidence type="ECO:0000313" key="4">
    <source>
        <dbReference type="Proteomes" id="UP000070578"/>
    </source>
</evidence>
<dbReference type="AlphaFoldDB" id="A0A139BVK2"/>
<name>A0A139BVK2_9PROT</name>
<dbReference type="InterPro" id="IPR024618">
    <property type="entry name" value="DUF3857"/>
</dbReference>
<reference evidence="3 4" key="1">
    <citation type="submission" date="2016-02" db="EMBL/GenBank/DDBJ databases">
        <authorList>
            <person name="Wen L."/>
            <person name="He K."/>
            <person name="Yang H."/>
        </authorList>
    </citation>
    <scope>NUCLEOTIDE SEQUENCE [LARGE SCALE GENOMIC DNA]</scope>
    <source>
        <strain evidence="3">ShG14-8</strain>
    </source>
</reference>
<proteinExistence type="predicted"/>
<feature type="region of interest" description="Disordered" evidence="1">
    <location>
        <begin position="233"/>
        <end position="252"/>
    </location>
</feature>
<dbReference type="EMBL" id="LSLI01000013">
    <property type="protein sequence ID" value="KXS33024.1"/>
    <property type="molecule type" value="Genomic_DNA"/>
</dbReference>
<evidence type="ECO:0000256" key="1">
    <source>
        <dbReference type="SAM" id="MobiDB-lite"/>
    </source>
</evidence>
<accession>A0A139BVK2</accession>
<dbReference type="Proteomes" id="UP000070578">
    <property type="component" value="Unassembled WGS sequence"/>
</dbReference>
<evidence type="ECO:0000313" key="3">
    <source>
        <dbReference type="EMBL" id="KXS33024.1"/>
    </source>
</evidence>